<dbReference type="Pfam" id="PF03732">
    <property type="entry name" value="Retrotrans_gag"/>
    <property type="match status" value="1"/>
</dbReference>
<dbReference type="PROSITE" id="PS50158">
    <property type="entry name" value="ZF_CCHC"/>
    <property type="match status" value="1"/>
</dbReference>
<dbReference type="SMART" id="SM00343">
    <property type="entry name" value="ZnF_C2HC"/>
    <property type="match status" value="1"/>
</dbReference>
<keyword evidence="2" id="KW-0175">Coiled coil</keyword>
<accession>G0SFP9</accession>
<dbReference type="RefSeq" id="XP_006697432.1">
    <property type="nucleotide sequence ID" value="XM_006697369.1"/>
</dbReference>
<dbReference type="GO" id="GO:0003676">
    <property type="term" value="F:nucleic acid binding"/>
    <property type="evidence" value="ECO:0007669"/>
    <property type="project" value="InterPro"/>
</dbReference>
<feature type="compositionally biased region" description="Basic and acidic residues" evidence="3">
    <location>
        <begin position="203"/>
        <end position="224"/>
    </location>
</feature>
<protein>
    <recommendedName>
        <fullName evidence="4">CCHC-type domain-containing protein</fullName>
    </recommendedName>
</protein>
<name>G0SFP9_CHATD</name>
<dbReference type="InterPro" id="IPR036875">
    <property type="entry name" value="Znf_CCHC_sf"/>
</dbReference>
<dbReference type="InterPro" id="IPR032567">
    <property type="entry name" value="RTL1-rel"/>
</dbReference>
<feature type="domain" description="CCHC-type" evidence="4">
    <location>
        <begin position="249"/>
        <end position="263"/>
    </location>
</feature>
<reference evidence="5 6" key="1">
    <citation type="journal article" date="2011" name="Cell">
        <title>Insight into structure and assembly of the nuclear pore complex by utilizing the genome of a eukaryotic thermophile.</title>
        <authorList>
            <person name="Amlacher S."/>
            <person name="Sarges P."/>
            <person name="Flemming D."/>
            <person name="van Noort V."/>
            <person name="Kunze R."/>
            <person name="Devos D.P."/>
            <person name="Arumugam M."/>
            <person name="Bork P."/>
            <person name="Hurt E."/>
        </authorList>
    </citation>
    <scope>NUCLEOTIDE SEQUENCE [LARGE SCALE GENOMIC DNA]</scope>
    <source>
        <strain evidence="6">DSM 1495 / CBS 144.50 / IMI 039719</strain>
    </source>
</reference>
<dbReference type="PANTHER" id="PTHR15503:SF22">
    <property type="entry name" value="TRANSPOSON TY3-I GAG POLYPROTEIN"/>
    <property type="match status" value="1"/>
</dbReference>
<dbReference type="GO" id="GO:0008270">
    <property type="term" value="F:zinc ion binding"/>
    <property type="evidence" value="ECO:0007669"/>
    <property type="project" value="UniProtKB-KW"/>
</dbReference>
<sequence>MAANPGTIFTFSSSTPQNPEQRLLQLESFCRQAQATIEQLQKENLYLKQVLVRDEKAKLEAPAKCGGDRDKLSGFFCNCVPISPTTPNVSQLREISSDFTRKICDSFQVFADELGKVFGDPNAQQHAQDRLTRLEQTKSAAAYAAQFRQYSLRSGINDEGLLQLFYQSLKKDVKDRLCAEDRSTTLDEYTTMTIRIDIRLHERRQQRARDRPTQRQVYTKRETRSVVPGTHPEPMDIGVMRRSYKNITCYNCGQQGHIKRNCKVPRKTWKPVPLNKNAVVDKGRANDVAAAEHHDHQGNVF</sequence>
<keyword evidence="1" id="KW-0479">Metal-binding</keyword>
<dbReference type="Proteomes" id="UP000008066">
    <property type="component" value="Unassembled WGS sequence"/>
</dbReference>
<dbReference type="STRING" id="759272.G0SFP9"/>
<dbReference type="PANTHER" id="PTHR15503">
    <property type="entry name" value="LDOC1 RELATED"/>
    <property type="match status" value="1"/>
</dbReference>
<dbReference type="KEGG" id="cthr:CTHT_0071670"/>
<dbReference type="OrthoDB" id="4590827at2759"/>
<dbReference type="HOGENOM" id="CLU_924387_0_0_1"/>
<dbReference type="GeneID" id="18261205"/>
<dbReference type="OMA" id="MTIRIDI"/>
<dbReference type="InterPro" id="IPR005162">
    <property type="entry name" value="Retrotrans_gag_dom"/>
</dbReference>
<organism evidence="6">
    <name type="scientific">Chaetomium thermophilum (strain DSM 1495 / CBS 144.50 / IMI 039719)</name>
    <name type="common">Thermochaetoides thermophila</name>
    <dbReference type="NCBI Taxonomy" id="759272"/>
    <lineage>
        <taxon>Eukaryota</taxon>
        <taxon>Fungi</taxon>
        <taxon>Dikarya</taxon>
        <taxon>Ascomycota</taxon>
        <taxon>Pezizomycotina</taxon>
        <taxon>Sordariomycetes</taxon>
        <taxon>Sordariomycetidae</taxon>
        <taxon>Sordariales</taxon>
        <taxon>Chaetomiaceae</taxon>
        <taxon>Thermochaetoides</taxon>
    </lineage>
</organism>
<evidence type="ECO:0000313" key="5">
    <source>
        <dbReference type="EMBL" id="EGS17814.1"/>
    </source>
</evidence>
<evidence type="ECO:0000256" key="2">
    <source>
        <dbReference type="SAM" id="Coils"/>
    </source>
</evidence>
<keyword evidence="6" id="KW-1185">Reference proteome</keyword>
<gene>
    <name evidence="5" type="ORF">CTHT_0071670</name>
</gene>
<proteinExistence type="predicted"/>
<feature type="region of interest" description="Disordered" evidence="3">
    <location>
        <begin position="203"/>
        <end position="237"/>
    </location>
</feature>
<dbReference type="Pfam" id="PF00098">
    <property type="entry name" value="zf-CCHC"/>
    <property type="match status" value="1"/>
</dbReference>
<dbReference type="InterPro" id="IPR001878">
    <property type="entry name" value="Znf_CCHC"/>
</dbReference>
<dbReference type="EMBL" id="GL988047">
    <property type="protein sequence ID" value="EGS17814.1"/>
    <property type="molecule type" value="Genomic_DNA"/>
</dbReference>
<dbReference type="Gene3D" id="4.10.60.10">
    <property type="entry name" value="Zinc finger, CCHC-type"/>
    <property type="match status" value="1"/>
</dbReference>
<keyword evidence="1" id="KW-0863">Zinc-finger</keyword>
<evidence type="ECO:0000259" key="4">
    <source>
        <dbReference type="PROSITE" id="PS50158"/>
    </source>
</evidence>
<evidence type="ECO:0000256" key="1">
    <source>
        <dbReference type="PROSITE-ProRule" id="PRU00047"/>
    </source>
</evidence>
<dbReference type="AlphaFoldDB" id="G0SFP9"/>
<evidence type="ECO:0000313" key="6">
    <source>
        <dbReference type="Proteomes" id="UP000008066"/>
    </source>
</evidence>
<dbReference type="SUPFAM" id="SSF57756">
    <property type="entry name" value="Retrovirus zinc finger-like domains"/>
    <property type="match status" value="1"/>
</dbReference>
<keyword evidence="1" id="KW-0862">Zinc</keyword>
<evidence type="ECO:0000256" key="3">
    <source>
        <dbReference type="SAM" id="MobiDB-lite"/>
    </source>
</evidence>
<feature type="coiled-coil region" evidence="2">
    <location>
        <begin position="23"/>
        <end position="50"/>
    </location>
</feature>